<reference evidence="13" key="2">
    <citation type="submission" date="2025-09" db="UniProtKB">
        <authorList>
            <consortium name="Ensembl"/>
        </authorList>
    </citation>
    <scope>IDENTIFICATION</scope>
</reference>
<protein>
    <recommendedName>
        <fullName evidence="11">Vomeronasal type-1 receptor</fullName>
    </recommendedName>
</protein>
<keyword evidence="6 11" id="KW-1133">Transmembrane helix</keyword>
<dbReference type="GO" id="GO:0016503">
    <property type="term" value="F:pheromone receptor activity"/>
    <property type="evidence" value="ECO:0007669"/>
    <property type="project" value="InterPro"/>
</dbReference>
<evidence type="ECO:0000256" key="9">
    <source>
        <dbReference type="ARBA" id="ARBA00023170"/>
    </source>
</evidence>
<evidence type="ECO:0000313" key="14">
    <source>
        <dbReference type="Proteomes" id="UP000694415"/>
    </source>
</evidence>
<keyword evidence="8 11" id="KW-0472">Membrane</keyword>
<dbReference type="Proteomes" id="UP000694415">
    <property type="component" value="Unplaced"/>
</dbReference>
<feature type="transmembrane region" description="Helical" evidence="11">
    <location>
        <begin position="186"/>
        <end position="210"/>
    </location>
</feature>
<evidence type="ECO:0000256" key="8">
    <source>
        <dbReference type="ARBA" id="ARBA00023136"/>
    </source>
</evidence>
<accession>A0A8C6HN23</accession>
<dbReference type="PANTHER" id="PTHR24062">
    <property type="entry name" value="VOMERONASAL TYPE-1 RECEPTOR"/>
    <property type="match status" value="1"/>
</dbReference>
<evidence type="ECO:0000256" key="1">
    <source>
        <dbReference type="ARBA" id="ARBA00004651"/>
    </source>
</evidence>
<keyword evidence="4 11" id="KW-0589">Pheromone response</keyword>
<dbReference type="InterPro" id="IPR017452">
    <property type="entry name" value="GPCR_Rhodpsn_7TM"/>
</dbReference>
<feature type="domain" description="G-protein coupled receptors family 1 profile" evidence="12">
    <location>
        <begin position="27"/>
        <end position="289"/>
    </location>
</feature>
<keyword evidence="9 11" id="KW-0675">Receptor</keyword>
<keyword evidence="3 11" id="KW-1003">Cell membrane</keyword>
<keyword evidence="10 11" id="KW-0807">Transducer</keyword>
<name>A0A8C6HN23_MUSSI</name>
<organism evidence="13 14">
    <name type="scientific">Mus spicilegus</name>
    <name type="common">Mound-building mouse</name>
    <dbReference type="NCBI Taxonomy" id="10103"/>
    <lineage>
        <taxon>Eukaryota</taxon>
        <taxon>Metazoa</taxon>
        <taxon>Chordata</taxon>
        <taxon>Craniata</taxon>
        <taxon>Vertebrata</taxon>
        <taxon>Euteleostomi</taxon>
        <taxon>Mammalia</taxon>
        <taxon>Eutheria</taxon>
        <taxon>Euarchontoglires</taxon>
        <taxon>Glires</taxon>
        <taxon>Rodentia</taxon>
        <taxon>Myomorpha</taxon>
        <taxon>Muroidea</taxon>
        <taxon>Muridae</taxon>
        <taxon>Murinae</taxon>
        <taxon>Mus</taxon>
        <taxon>Mus</taxon>
    </lineage>
</organism>
<dbReference type="InterPro" id="IPR004072">
    <property type="entry name" value="Vmron_rcpt_1"/>
</dbReference>
<evidence type="ECO:0000256" key="5">
    <source>
        <dbReference type="ARBA" id="ARBA00022692"/>
    </source>
</evidence>
<dbReference type="GO" id="GO:0005886">
    <property type="term" value="C:plasma membrane"/>
    <property type="evidence" value="ECO:0007669"/>
    <property type="project" value="UniProtKB-SubCell"/>
</dbReference>
<evidence type="ECO:0000256" key="11">
    <source>
        <dbReference type="RuleBase" id="RU364061"/>
    </source>
</evidence>
<dbReference type="SUPFAM" id="SSF81321">
    <property type="entry name" value="Family A G protein-coupled receptor-like"/>
    <property type="match status" value="1"/>
</dbReference>
<evidence type="ECO:0000256" key="10">
    <source>
        <dbReference type="ARBA" id="ARBA00023224"/>
    </source>
</evidence>
<evidence type="ECO:0000259" key="12">
    <source>
        <dbReference type="PROSITE" id="PS50262"/>
    </source>
</evidence>
<reference evidence="13" key="1">
    <citation type="submission" date="2025-08" db="UniProtKB">
        <authorList>
            <consortium name="Ensembl"/>
        </authorList>
    </citation>
    <scope>IDENTIFICATION</scope>
</reference>
<keyword evidence="14" id="KW-1185">Reference proteome</keyword>
<evidence type="ECO:0000256" key="2">
    <source>
        <dbReference type="ARBA" id="ARBA00010663"/>
    </source>
</evidence>
<evidence type="ECO:0000256" key="6">
    <source>
        <dbReference type="ARBA" id="ARBA00022989"/>
    </source>
</evidence>
<dbReference type="Pfam" id="PF03402">
    <property type="entry name" value="V1R"/>
    <property type="match status" value="1"/>
</dbReference>
<evidence type="ECO:0000256" key="7">
    <source>
        <dbReference type="ARBA" id="ARBA00023040"/>
    </source>
</evidence>
<dbReference type="PROSITE" id="PS50262">
    <property type="entry name" value="G_PROTEIN_RECEP_F1_2"/>
    <property type="match status" value="1"/>
</dbReference>
<feature type="transmembrane region" description="Helical" evidence="11">
    <location>
        <begin position="12"/>
        <end position="36"/>
    </location>
</feature>
<keyword evidence="5 11" id="KW-0812">Transmembrane</keyword>
<dbReference type="FunFam" id="1.20.1070.10:FF:000120">
    <property type="entry name" value="Vomeronasal type-1 receptor"/>
    <property type="match status" value="1"/>
</dbReference>
<comment type="subcellular location">
    <subcellularLocation>
        <location evidence="1 11">Cell membrane</location>
        <topology evidence="1 11">Multi-pass membrane protein</topology>
    </subcellularLocation>
</comment>
<keyword evidence="7 11" id="KW-0297">G-protein coupled receptor</keyword>
<sequence>MLSQNKSVKTTVEVALQILLLCQVGVGTVVNIFLFVHNLSPFLNGSQQRPIKVILANLAVGNTLILLFAFPNNMSLFVPKDTPTDLKCKLGYFIWLVARSTNMCSTCSLSTYQFVTLAPGTWGRVMLRGRAPKFVRYICYSCWLFSVLNNAHIPMKVSGPQKTHNDSNSKSKWVCSNSGFSIGMRILSFAHDAVFISIIIWSSVSMVILLNRHHQRLQHIQSTNQKLRVHAETRASHTILLLVVTFVTCYLLDCISTFCNISFVDSRVWLRRVKEILSVSFPTFSPLLLIFRDPKDPCSLLFSC</sequence>
<evidence type="ECO:0000256" key="4">
    <source>
        <dbReference type="ARBA" id="ARBA00022507"/>
    </source>
</evidence>
<evidence type="ECO:0000313" key="13">
    <source>
        <dbReference type="Ensembl" id="ENSMSIP00000024435.1"/>
    </source>
</evidence>
<dbReference type="GO" id="GO:0007606">
    <property type="term" value="P:sensory perception of chemical stimulus"/>
    <property type="evidence" value="ECO:0007669"/>
    <property type="project" value="UniProtKB-ARBA"/>
</dbReference>
<feature type="transmembrane region" description="Helical" evidence="11">
    <location>
        <begin position="134"/>
        <end position="153"/>
    </location>
</feature>
<evidence type="ECO:0000256" key="3">
    <source>
        <dbReference type="ARBA" id="ARBA00022475"/>
    </source>
</evidence>
<dbReference type="Gene3D" id="1.20.1070.10">
    <property type="entry name" value="Rhodopsin 7-helix transmembrane proteins"/>
    <property type="match status" value="1"/>
</dbReference>
<feature type="transmembrane region" description="Helical" evidence="11">
    <location>
        <begin position="51"/>
        <end position="70"/>
    </location>
</feature>
<dbReference type="AlphaFoldDB" id="A0A8C6HN23"/>
<dbReference type="Ensembl" id="ENSMSIT00000030835.1">
    <property type="protein sequence ID" value="ENSMSIP00000024435.1"/>
    <property type="gene ID" value="ENSMSIG00000020656.1"/>
</dbReference>
<comment type="similarity">
    <text evidence="2 11">Belongs to the G-protein coupled receptor 1 family.</text>
</comment>
<dbReference type="GO" id="GO:0019236">
    <property type="term" value="P:response to pheromone"/>
    <property type="evidence" value="ECO:0007669"/>
    <property type="project" value="UniProtKB-KW"/>
</dbReference>
<feature type="transmembrane region" description="Helical" evidence="11">
    <location>
        <begin position="238"/>
        <end position="263"/>
    </location>
</feature>
<proteinExistence type="inferred from homology"/>
<dbReference type="GeneTree" id="ENSGT00960000186612"/>